<comment type="caution">
    <text evidence="1">The sequence shown here is derived from an EMBL/GenBank/DDBJ whole genome shotgun (WGS) entry which is preliminary data.</text>
</comment>
<dbReference type="PATRIC" id="fig|1423760.3.peg.1214"/>
<sequence length="166" mass="18831">MLIKVRLLTTAATFTALLAEKDPVVAPDGFMPIYATEEALAIGTPVVVPWQSQGEAERLRLGVVAEQLTKQATDFDFKIKPVYAVLTPTPETQRQVQIQQRGQLVAKMQRRARLVTWWQHQEKLAKKDSQLAAMLAELQAQYQDDEWEALYQQVFGGECDWSEPPF</sequence>
<accession>A0A0R1UEW1</accession>
<dbReference type="AlphaFoldDB" id="A0A0R1UEW1"/>
<dbReference type="EMBL" id="AZFK01000020">
    <property type="protein sequence ID" value="KRL91412.1"/>
    <property type="molecule type" value="Genomic_DNA"/>
</dbReference>
<gene>
    <name evidence="1" type="ORF">FC43_GL001146</name>
</gene>
<organism evidence="1 2">
    <name type="scientific">Limosilactobacillus ingluviei DSM 15946</name>
    <dbReference type="NCBI Taxonomy" id="1423760"/>
    <lineage>
        <taxon>Bacteria</taxon>
        <taxon>Bacillati</taxon>
        <taxon>Bacillota</taxon>
        <taxon>Bacilli</taxon>
        <taxon>Lactobacillales</taxon>
        <taxon>Lactobacillaceae</taxon>
        <taxon>Limosilactobacillus</taxon>
    </lineage>
</organism>
<name>A0A0R1UEW1_9LACO</name>
<reference evidence="1 2" key="1">
    <citation type="journal article" date="2015" name="Genome Announc.">
        <title>Expanding the biotechnology potential of lactobacilli through comparative genomics of 213 strains and associated genera.</title>
        <authorList>
            <person name="Sun Z."/>
            <person name="Harris H.M."/>
            <person name="McCann A."/>
            <person name="Guo C."/>
            <person name="Argimon S."/>
            <person name="Zhang W."/>
            <person name="Yang X."/>
            <person name="Jeffery I.B."/>
            <person name="Cooney J.C."/>
            <person name="Kagawa T.F."/>
            <person name="Liu W."/>
            <person name="Song Y."/>
            <person name="Salvetti E."/>
            <person name="Wrobel A."/>
            <person name="Rasinkangas P."/>
            <person name="Parkhill J."/>
            <person name="Rea M.C."/>
            <person name="O'Sullivan O."/>
            <person name="Ritari J."/>
            <person name="Douillard F.P."/>
            <person name="Paul Ross R."/>
            <person name="Yang R."/>
            <person name="Briner A.E."/>
            <person name="Felis G.E."/>
            <person name="de Vos W.M."/>
            <person name="Barrangou R."/>
            <person name="Klaenhammer T.R."/>
            <person name="Caufield P.W."/>
            <person name="Cui Y."/>
            <person name="Zhang H."/>
            <person name="O'Toole P.W."/>
        </authorList>
    </citation>
    <scope>NUCLEOTIDE SEQUENCE [LARGE SCALE GENOMIC DNA]</scope>
    <source>
        <strain evidence="1 2">DSM 15946</strain>
    </source>
</reference>
<evidence type="ECO:0000313" key="2">
    <source>
        <dbReference type="Proteomes" id="UP000050816"/>
    </source>
</evidence>
<protein>
    <submittedName>
        <fullName evidence="1">Uncharacterized protein</fullName>
    </submittedName>
</protein>
<proteinExistence type="predicted"/>
<evidence type="ECO:0000313" key="1">
    <source>
        <dbReference type="EMBL" id="KRL91412.1"/>
    </source>
</evidence>
<dbReference type="RefSeq" id="WP_056954203.1">
    <property type="nucleotide sequence ID" value="NZ_AZFK01000020.1"/>
</dbReference>
<dbReference type="Proteomes" id="UP000050816">
    <property type="component" value="Unassembled WGS sequence"/>
</dbReference>